<protein>
    <submittedName>
        <fullName evidence="2">DUF2569 family protein</fullName>
    </submittedName>
</protein>
<feature type="transmembrane region" description="Helical" evidence="1">
    <location>
        <begin position="41"/>
        <end position="64"/>
    </location>
</feature>
<dbReference type="InterPro" id="IPR019690">
    <property type="entry name" value="DUF2569"/>
</dbReference>
<proteinExistence type="predicted"/>
<keyword evidence="1" id="KW-0812">Transmembrane</keyword>
<evidence type="ECO:0000256" key="1">
    <source>
        <dbReference type="SAM" id="Phobius"/>
    </source>
</evidence>
<gene>
    <name evidence="2" type="ORF">WJU22_04210</name>
</gene>
<dbReference type="RefSeq" id="WP_341842017.1">
    <property type="nucleotide sequence ID" value="NZ_CP149792.1"/>
</dbReference>
<dbReference type="EMBL" id="CP150096">
    <property type="protein sequence ID" value="WZN47375.1"/>
    <property type="molecule type" value="Genomic_DNA"/>
</dbReference>
<dbReference type="Proteomes" id="UP001449657">
    <property type="component" value="Chromosome"/>
</dbReference>
<accession>A0ABZ2Z756</accession>
<dbReference type="Pfam" id="PF10754">
    <property type="entry name" value="DUF2569"/>
    <property type="match status" value="1"/>
</dbReference>
<name>A0ABZ2Z756_9BACT</name>
<feature type="transmembrane region" description="Helical" evidence="1">
    <location>
        <begin position="76"/>
        <end position="95"/>
    </location>
</feature>
<keyword evidence="1" id="KW-0472">Membrane</keyword>
<organism evidence="2 3">
    <name type="scientific">Chitinophaga caseinilytica</name>
    <dbReference type="NCBI Taxonomy" id="2267521"/>
    <lineage>
        <taxon>Bacteria</taxon>
        <taxon>Pseudomonadati</taxon>
        <taxon>Bacteroidota</taxon>
        <taxon>Chitinophagia</taxon>
        <taxon>Chitinophagales</taxon>
        <taxon>Chitinophagaceae</taxon>
        <taxon>Chitinophaga</taxon>
    </lineage>
</organism>
<feature type="transmembrane region" description="Helical" evidence="1">
    <location>
        <begin position="107"/>
        <end position="124"/>
    </location>
</feature>
<reference evidence="2 3" key="1">
    <citation type="submission" date="2024-03" db="EMBL/GenBank/DDBJ databases">
        <title>Chitinophaga caseinilytica sp. nov., a casein hydrolysing bacterium isolated from forest soil.</title>
        <authorList>
            <person name="Lee D.S."/>
            <person name="Han D.M."/>
            <person name="Baek J.H."/>
            <person name="Choi D.G."/>
            <person name="Jeon J.H."/>
            <person name="Jeon C.O."/>
        </authorList>
    </citation>
    <scope>NUCLEOTIDE SEQUENCE [LARGE SCALE GENOMIC DNA]</scope>
    <source>
        <strain evidence="2 3">KACC 19118</strain>
    </source>
</reference>
<keyword evidence="1" id="KW-1133">Transmembrane helix</keyword>
<keyword evidence="3" id="KW-1185">Reference proteome</keyword>
<sequence length="147" mass="17009">MVLMIFSLLTWVTMVPDFQIWKKGFWSNSIPDADVPVNRGLELYFALDGIFTLCGILFCLLLLVRKRDIFPKVFSWFLHINTGMYCVAVVVEKWILTGSFQFDVEEIRLISLNVALVLFVLWYLNTSGRVKRIFVLPHPSLVDHGQP</sequence>
<evidence type="ECO:0000313" key="3">
    <source>
        <dbReference type="Proteomes" id="UP001449657"/>
    </source>
</evidence>
<evidence type="ECO:0000313" key="2">
    <source>
        <dbReference type="EMBL" id="WZN47375.1"/>
    </source>
</evidence>